<gene>
    <name evidence="2" type="ORF">I8751_16715</name>
</gene>
<accession>A0A8J7HJB9</accession>
<dbReference type="AlphaFoldDB" id="A0A8J7HJB9"/>
<dbReference type="Proteomes" id="UP000599391">
    <property type="component" value="Unassembled WGS sequence"/>
</dbReference>
<dbReference type="PANTHER" id="PTHR30298">
    <property type="entry name" value="H REPEAT-ASSOCIATED PREDICTED TRANSPOSASE"/>
    <property type="match status" value="1"/>
</dbReference>
<reference evidence="2 3" key="1">
    <citation type="journal article" date="2021" name="Int. J. Syst. Evol. Microbiol.">
        <title>Amazonocrinis nigriterrae gen. nov., sp. nov., Atlanticothrix silvestris gen. nov., sp. nov. and Dendronalium phyllosphericum gen. nov., sp. nov., nostocacean cyanobacteria from Brazilian environments.</title>
        <authorList>
            <person name="Alvarenga D.O."/>
            <person name="Andreote A.P.D."/>
            <person name="Branco L.H.Z."/>
            <person name="Delbaje E."/>
            <person name="Cruz R.B."/>
            <person name="Varani A.M."/>
            <person name="Fiore M.F."/>
        </authorList>
    </citation>
    <scope>NUCLEOTIDE SEQUENCE [LARGE SCALE GENOMIC DNA]</scope>
    <source>
        <strain evidence="2 3">CENA357</strain>
    </source>
</reference>
<dbReference type="InterPro" id="IPR047647">
    <property type="entry name" value="ISAs1_transpos"/>
</dbReference>
<dbReference type="InterPro" id="IPR051698">
    <property type="entry name" value="Transposase_11-like"/>
</dbReference>
<organism evidence="2 3">
    <name type="scientific">Atlanticothrix silvestris CENA357</name>
    <dbReference type="NCBI Taxonomy" id="1725252"/>
    <lineage>
        <taxon>Bacteria</taxon>
        <taxon>Bacillati</taxon>
        <taxon>Cyanobacteriota</taxon>
        <taxon>Cyanophyceae</taxon>
        <taxon>Nostocales</taxon>
        <taxon>Nodulariaceae</taxon>
        <taxon>Atlanticothrix</taxon>
        <taxon>Atlanticothrix silvestris</taxon>
    </lineage>
</organism>
<dbReference type="GO" id="GO:0003677">
    <property type="term" value="F:DNA binding"/>
    <property type="evidence" value="ECO:0007669"/>
    <property type="project" value="InterPro"/>
</dbReference>
<dbReference type="InterPro" id="IPR002559">
    <property type="entry name" value="Transposase_11"/>
</dbReference>
<keyword evidence="3" id="KW-1185">Reference proteome</keyword>
<evidence type="ECO:0000313" key="3">
    <source>
        <dbReference type="Proteomes" id="UP000599391"/>
    </source>
</evidence>
<sequence length="110" mass="12573">MVESIRLSDGKTTVETRYFISSLIKNAEEFSNAVRSHWGIENSLHWVLDVALKEDDCRIRKDNAPQNFAVLRQIAVNLLGKEKRVKRGIKNRQFLAAMNNNYLLSVLALA</sequence>
<evidence type="ECO:0000259" key="1">
    <source>
        <dbReference type="Pfam" id="PF01609"/>
    </source>
</evidence>
<proteinExistence type="predicted"/>
<dbReference type="NCBIfam" id="NF033564">
    <property type="entry name" value="transpos_ISAs1"/>
    <property type="match status" value="1"/>
</dbReference>
<feature type="domain" description="Transposase IS4-like" evidence="1">
    <location>
        <begin position="17"/>
        <end position="78"/>
    </location>
</feature>
<comment type="caution">
    <text evidence="2">The sequence shown here is derived from an EMBL/GenBank/DDBJ whole genome shotgun (WGS) entry which is preliminary data.</text>
</comment>
<dbReference type="PANTHER" id="PTHR30298:SF0">
    <property type="entry name" value="PROTEIN YBFL-RELATED"/>
    <property type="match status" value="1"/>
</dbReference>
<dbReference type="GO" id="GO:0004803">
    <property type="term" value="F:transposase activity"/>
    <property type="evidence" value="ECO:0007669"/>
    <property type="project" value="InterPro"/>
</dbReference>
<dbReference type="GO" id="GO:0006313">
    <property type="term" value="P:DNA transposition"/>
    <property type="evidence" value="ECO:0007669"/>
    <property type="project" value="InterPro"/>
</dbReference>
<protein>
    <submittedName>
        <fullName evidence="2">ISAs1 family transposase</fullName>
    </submittedName>
</protein>
<dbReference type="Pfam" id="PF01609">
    <property type="entry name" value="DDE_Tnp_1"/>
    <property type="match status" value="1"/>
</dbReference>
<name>A0A8J7HJB9_9CYAN</name>
<evidence type="ECO:0000313" key="2">
    <source>
        <dbReference type="EMBL" id="MBH8553984.1"/>
    </source>
</evidence>
<dbReference type="EMBL" id="JAECZB010000049">
    <property type="protein sequence ID" value="MBH8553984.1"/>
    <property type="molecule type" value="Genomic_DNA"/>
</dbReference>